<dbReference type="Proteomes" id="UP000269396">
    <property type="component" value="Unassembled WGS sequence"/>
</dbReference>
<dbReference type="AlphaFoldDB" id="A0A183Q1B6"/>
<gene>
    <name evidence="1" type="ORF">SMTD_LOCUS20401</name>
</gene>
<dbReference type="EMBL" id="UZAL01044339">
    <property type="protein sequence ID" value="VDP82368.1"/>
    <property type="molecule type" value="Genomic_DNA"/>
</dbReference>
<name>A0A183Q1B6_9TREM</name>
<evidence type="ECO:0000313" key="1">
    <source>
        <dbReference type="EMBL" id="VDP82368.1"/>
    </source>
</evidence>
<accession>A0A183Q1B6</accession>
<evidence type="ECO:0000313" key="2">
    <source>
        <dbReference type="Proteomes" id="UP000269396"/>
    </source>
</evidence>
<sequence>MLLTVTSTGLLCMRHRIVDLFYPTHTKHRKIDLSSYLLTQSCHYPVELCQQTFDHEESDCLQDEMENLTQLSFRRRICSKFLYLFGFDNGICSVCCGQFQPYHNILYPKDNVTNC</sequence>
<organism evidence="1 2">
    <name type="scientific">Schistosoma mattheei</name>
    <dbReference type="NCBI Taxonomy" id="31246"/>
    <lineage>
        <taxon>Eukaryota</taxon>
        <taxon>Metazoa</taxon>
        <taxon>Spiralia</taxon>
        <taxon>Lophotrochozoa</taxon>
        <taxon>Platyhelminthes</taxon>
        <taxon>Trematoda</taxon>
        <taxon>Digenea</taxon>
        <taxon>Strigeidida</taxon>
        <taxon>Schistosomatoidea</taxon>
        <taxon>Schistosomatidae</taxon>
        <taxon>Schistosoma</taxon>
    </lineage>
</organism>
<proteinExistence type="predicted"/>
<dbReference type="STRING" id="31246.A0A183Q1B6"/>
<keyword evidence="2" id="KW-1185">Reference proteome</keyword>
<protein>
    <submittedName>
        <fullName evidence="1">Uncharacterized protein</fullName>
    </submittedName>
</protein>
<reference evidence="1 2" key="1">
    <citation type="submission" date="2018-11" db="EMBL/GenBank/DDBJ databases">
        <authorList>
            <consortium name="Pathogen Informatics"/>
        </authorList>
    </citation>
    <scope>NUCLEOTIDE SEQUENCE [LARGE SCALE GENOMIC DNA]</scope>
    <source>
        <strain>Denwood</strain>
        <strain evidence="2">Zambia</strain>
    </source>
</reference>